<name>A0A4R7YS37_9FIRM</name>
<dbReference type="EMBL" id="SODA01000027">
    <property type="protein sequence ID" value="TDW00551.1"/>
    <property type="molecule type" value="Genomic_DNA"/>
</dbReference>
<feature type="transmembrane region" description="Helical" evidence="5">
    <location>
        <begin position="7"/>
        <end position="27"/>
    </location>
</feature>
<dbReference type="OrthoDB" id="9763654at2"/>
<feature type="compositionally biased region" description="Acidic residues" evidence="6">
    <location>
        <begin position="866"/>
        <end position="901"/>
    </location>
</feature>
<dbReference type="PANTHER" id="PTHR39344:SF1">
    <property type="entry name" value="UPF0182 PROTEIN SLL1060"/>
    <property type="match status" value="1"/>
</dbReference>
<evidence type="ECO:0000313" key="8">
    <source>
        <dbReference type="Proteomes" id="UP000294697"/>
    </source>
</evidence>
<dbReference type="Proteomes" id="UP000294697">
    <property type="component" value="Unassembled WGS sequence"/>
</dbReference>
<dbReference type="InterPro" id="IPR005372">
    <property type="entry name" value="UPF0182"/>
</dbReference>
<comment type="caution">
    <text evidence="7">The sequence shown here is derived from an EMBL/GenBank/DDBJ whole genome shotgun (WGS) entry which is preliminary data.</text>
</comment>
<feature type="transmembrane region" description="Helical" evidence="5">
    <location>
        <begin position="110"/>
        <end position="128"/>
    </location>
</feature>
<feature type="transmembrane region" description="Helical" evidence="5">
    <location>
        <begin position="47"/>
        <end position="71"/>
    </location>
</feature>
<dbReference type="GO" id="GO:0005576">
    <property type="term" value="C:extracellular region"/>
    <property type="evidence" value="ECO:0007669"/>
    <property type="project" value="TreeGrafter"/>
</dbReference>
<evidence type="ECO:0000256" key="6">
    <source>
        <dbReference type="SAM" id="MobiDB-lite"/>
    </source>
</evidence>
<reference evidence="7 8" key="1">
    <citation type="submission" date="2019-03" db="EMBL/GenBank/DDBJ databases">
        <title>Subsurface microbial communities from deep shales in Ohio and West Virginia, USA.</title>
        <authorList>
            <person name="Wrighton K."/>
        </authorList>
    </citation>
    <scope>NUCLEOTIDE SEQUENCE [LARGE SCALE GENOMIC DNA]</scope>
    <source>
        <strain evidence="7 8">MSL9.2</strain>
    </source>
</reference>
<dbReference type="RefSeq" id="WP_111573086.1">
    <property type="nucleotide sequence ID" value="NZ_QLME01000025.1"/>
</dbReference>
<keyword evidence="1 5" id="KW-1003">Cell membrane</keyword>
<feature type="transmembrane region" description="Helical" evidence="5">
    <location>
        <begin position="283"/>
        <end position="304"/>
    </location>
</feature>
<dbReference type="GO" id="GO:0005886">
    <property type="term" value="C:plasma membrane"/>
    <property type="evidence" value="ECO:0007669"/>
    <property type="project" value="UniProtKB-SubCell"/>
</dbReference>
<dbReference type="AlphaFoldDB" id="A0A4R7YS37"/>
<keyword evidence="3 5" id="KW-1133">Transmembrane helix</keyword>
<evidence type="ECO:0000313" key="7">
    <source>
        <dbReference type="EMBL" id="TDW00551.1"/>
    </source>
</evidence>
<gene>
    <name evidence="7" type="ORF">C8C77_12720</name>
</gene>
<evidence type="ECO:0000256" key="2">
    <source>
        <dbReference type="ARBA" id="ARBA00022692"/>
    </source>
</evidence>
<protein>
    <recommendedName>
        <fullName evidence="5">UPF0182 protein C8C77_12720</fullName>
    </recommendedName>
</protein>
<sequence>MSKTIKFFLSVFAIAAILLIIFISTGANIYTDWLWFKELNFEKTFTIMFLSNFILRLLIGAIFAAVIYLNLHFTKKPIKQFINIKSDDRVENLFGEERNQIFEWLNKKRLNLIYVFSSLIFGFLFSSISSNSWKIVLKFLNKTEFNSADPIFNNDISFYVFSLPFYTFLREMGMVLVVISLILVGAIYIVFTGIHSFSEISDKLGSRAKKHMSILVFVFLLFKAWDYRLQMYNILFSPEGVVFGAGYTNVNADLLGYRILFVTVIFVALAVLYSLFKNNYKPLVWGIGAWIGLSIIFTGVYPAFVQQYSVEPNEIDREEQYIENNIQMTLEAYGLDEVQTQDFELAEDELSYDELMEYETVVDNIRLWDYRPLQTTYNQLQALRQYYTFQDIDIDRYQLGDDYTQVMLGARELDQNALATQAQTWVNRTLKYTHGLGYTMSPAGRVRDNGQPEFLVQDIPPQVNNQNINIDNPSIYYGEKTDNYVIVNTNETEFHYPSGDQNVYIQYDGTGGVEISNIFRKAIYGLRFNTMKILLSDDINNQSQIMYDRNIHQRVRKAAPFLQYDNDPYLVNAEGRLFWIYDAYTTTGLYPYSQPFNQSQNYIRNSIKVVVDAYNGTLDYYIIDEDDPIAMTYSKIFDDLFKSGDQMPDSIRQHLRYPQDLFKIQTQIYRNYHMEDPVVYYNREDVWAIPQENYQGTTIDVEPYYIMNQLPGEEEAEFILMTPFTPSNRDNMIAWMAARNDGEHYGELFAYRFPKDQLVYGPSQIESRIDQESEISQLLSLWSQRGSDVIRGNLLVIPVNNSVLYVEPIFLQAENGGIPELRRVIVSYKNQLIMRENLEEALRAMFEEGEGLAVPEEDVEELQEETGVDLEETGADVDDVDLDAEEDQSQQEEQTPEEGETELMPASSAELISEANDLYQQAQQNLQDGDFAAYGETITELGEILNQLSRTGE</sequence>
<dbReference type="PANTHER" id="PTHR39344">
    <property type="entry name" value="UPF0182 PROTEIN SLL1060"/>
    <property type="match status" value="1"/>
</dbReference>
<comment type="subcellular location">
    <subcellularLocation>
        <location evidence="5">Cell membrane</location>
        <topology evidence="5">Multi-pass membrane protein</topology>
    </subcellularLocation>
</comment>
<evidence type="ECO:0000256" key="3">
    <source>
        <dbReference type="ARBA" id="ARBA00022989"/>
    </source>
</evidence>
<feature type="transmembrane region" description="Helical" evidence="5">
    <location>
        <begin position="255"/>
        <end position="276"/>
    </location>
</feature>
<dbReference type="HAMAP" id="MF_01600">
    <property type="entry name" value="UPF0182"/>
    <property type="match status" value="1"/>
</dbReference>
<comment type="similarity">
    <text evidence="5">Belongs to the UPF0182 family.</text>
</comment>
<evidence type="ECO:0000256" key="1">
    <source>
        <dbReference type="ARBA" id="ARBA00022475"/>
    </source>
</evidence>
<organism evidence="7 8">
    <name type="scientific">Halanaerobium saccharolyticum</name>
    <dbReference type="NCBI Taxonomy" id="43595"/>
    <lineage>
        <taxon>Bacteria</taxon>
        <taxon>Bacillati</taxon>
        <taxon>Bacillota</taxon>
        <taxon>Clostridia</taxon>
        <taxon>Halanaerobiales</taxon>
        <taxon>Halanaerobiaceae</taxon>
        <taxon>Halanaerobium</taxon>
    </lineage>
</organism>
<feature type="region of interest" description="Disordered" evidence="6">
    <location>
        <begin position="866"/>
        <end position="923"/>
    </location>
</feature>
<evidence type="ECO:0000256" key="4">
    <source>
        <dbReference type="ARBA" id="ARBA00023136"/>
    </source>
</evidence>
<keyword evidence="4 5" id="KW-0472">Membrane</keyword>
<proteinExistence type="inferred from homology"/>
<dbReference type="Pfam" id="PF03699">
    <property type="entry name" value="UPF0182"/>
    <property type="match status" value="1"/>
</dbReference>
<feature type="transmembrane region" description="Helical" evidence="5">
    <location>
        <begin position="172"/>
        <end position="191"/>
    </location>
</feature>
<accession>A0A4R7YS37</accession>
<feature type="transmembrane region" description="Helical" evidence="5">
    <location>
        <begin position="212"/>
        <end position="235"/>
    </location>
</feature>
<evidence type="ECO:0000256" key="5">
    <source>
        <dbReference type="HAMAP-Rule" id="MF_01600"/>
    </source>
</evidence>
<keyword evidence="2 5" id="KW-0812">Transmembrane</keyword>